<feature type="region of interest" description="Disordered" evidence="1">
    <location>
        <begin position="231"/>
        <end position="253"/>
    </location>
</feature>
<accession>A0A0F8XEN3</accession>
<protein>
    <submittedName>
        <fullName evidence="3">Uncharacterized protein</fullName>
    </submittedName>
</protein>
<keyword evidence="2" id="KW-1133">Transmembrane helix</keyword>
<proteinExistence type="predicted"/>
<organism evidence="3">
    <name type="scientific">marine sediment metagenome</name>
    <dbReference type="NCBI Taxonomy" id="412755"/>
    <lineage>
        <taxon>unclassified sequences</taxon>
        <taxon>metagenomes</taxon>
        <taxon>ecological metagenomes</taxon>
    </lineage>
</organism>
<feature type="transmembrane region" description="Helical" evidence="2">
    <location>
        <begin position="70"/>
        <end position="93"/>
    </location>
</feature>
<comment type="caution">
    <text evidence="3">The sequence shown here is derived from an EMBL/GenBank/DDBJ whole genome shotgun (WGS) entry which is preliminary data.</text>
</comment>
<feature type="non-terminal residue" evidence="3">
    <location>
        <position position="253"/>
    </location>
</feature>
<gene>
    <name evidence="3" type="ORF">LCGC14_3034930</name>
</gene>
<reference evidence="3" key="1">
    <citation type="journal article" date="2015" name="Nature">
        <title>Complex archaea that bridge the gap between prokaryotes and eukaryotes.</title>
        <authorList>
            <person name="Spang A."/>
            <person name="Saw J.H."/>
            <person name="Jorgensen S.L."/>
            <person name="Zaremba-Niedzwiedzka K."/>
            <person name="Martijn J."/>
            <person name="Lind A.E."/>
            <person name="van Eijk R."/>
            <person name="Schleper C."/>
            <person name="Guy L."/>
            <person name="Ettema T.J."/>
        </authorList>
    </citation>
    <scope>NUCLEOTIDE SEQUENCE</scope>
</reference>
<feature type="transmembrane region" description="Helical" evidence="2">
    <location>
        <begin position="45"/>
        <end position="64"/>
    </location>
</feature>
<name>A0A0F8XEN3_9ZZZZ</name>
<keyword evidence="2" id="KW-0812">Transmembrane</keyword>
<dbReference type="AlphaFoldDB" id="A0A0F8XEN3"/>
<dbReference type="EMBL" id="LAZR01063504">
    <property type="protein sequence ID" value="KKK59385.1"/>
    <property type="molecule type" value="Genomic_DNA"/>
</dbReference>
<sequence>MNSPRADDYAPVFCDDEILEKREGIVEDTLPRHERGRERKVSRLWQYRTAAMNVVSVVGFFFFFGVGTVALVGSAIAIGGVAAAAGVCARYWLLRACHRRAAERYRKLALWAVPRAVWLAVDDGLARRPLAAALRHQSALVSDNIRADLDAWAILVRALTGRDLLRRGATNALTVATAAEACWVIALAAKHDPESAVGALPPEMVVYVCEFVHAAAAHVGDRGPWWRGEAGVAPSSVNEQQGPGRALHRRRRP</sequence>
<keyword evidence="2" id="KW-0472">Membrane</keyword>
<evidence type="ECO:0000313" key="3">
    <source>
        <dbReference type="EMBL" id="KKK59385.1"/>
    </source>
</evidence>
<evidence type="ECO:0000256" key="2">
    <source>
        <dbReference type="SAM" id="Phobius"/>
    </source>
</evidence>
<evidence type="ECO:0000256" key="1">
    <source>
        <dbReference type="SAM" id="MobiDB-lite"/>
    </source>
</evidence>